<dbReference type="EMBL" id="RBID01000019">
    <property type="protein sequence ID" value="RKQ53269.1"/>
    <property type="molecule type" value="Genomic_DNA"/>
</dbReference>
<proteinExistence type="predicted"/>
<dbReference type="AlphaFoldDB" id="A0A495AX12"/>
<dbReference type="SUPFAM" id="SSF48173">
    <property type="entry name" value="Cryptochrome/photolyase FAD-binding domain"/>
    <property type="match status" value="1"/>
</dbReference>
<dbReference type="Gene3D" id="1.10.579.10">
    <property type="entry name" value="DNA Cyclobutane Dipyrimidine Photolyase, subunit A, domain 3"/>
    <property type="match status" value="1"/>
</dbReference>
<accession>A0A495AX12</accession>
<dbReference type="RefSeq" id="WP_120812340.1">
    <property type="nucleotide sequence ID" value="NZ_RBID01000019.1"/>
</dbReference>
<dbReference type="PANTHER" id="PTHR38657:SF1">
    <property type="entry name" value="SLR1343 PROTEIN"/>
    <property type="match status" value="1"/>
</dbReference>
<reference evidence="1 2" key="1">
    <citation type="submission" date="2018-10" db="EMBL/GenBank/DDBJ databases">
        <title>Genomic Encyclopedia of Type Strains, Phase IV (KMG-IV): sequencing the most valuable type-strain genomes for metagenomic binning, comparative biology and taxonomic classification.</title>
        <authorList>
            <person name="Goeker M."/>
        </authorList>
    </citation>
    <scope>NUCLEOTIDE SEQUENCE [LARGE SCALE GENOMIC DNA]</scope>
    <source>
        <strain evidence="1 2">DSM 3303</strain>
    </source>
</reference>
<keyword evidence="1" id="KW-0456">Lyase</keyword>
<dbReference type="GO" id="GO:0016829">
    <property type="term" value="F:lyase activity"/>
    <property type="evidence" value="ECO:0007669"/>
    <property type="project" value="UniProtKB-KW"/>
</dbReference>
<dbReference type="Proteomes" id="UP000279384">
    <property type="component" value="Unassembled WGS sequence"/>
</dbReference>
<evidence type="ECO:0000313" key="2">
    <source>
        <dbReference type="Proteomes" id="UP000279384"/>
    </source>
</evidence>
<gene>
    <name evidence="1" type="ORF">C8E02_3203</name>
</gene>
<dbReference type="Gene3D" id="1.25.40.80">
    <property type="match status" value="1"/>
</dbReference>
<dbReference type="InterPro" id="IPR007357">
    <property type="entry name" value="PhrB-like"/>
</dbReference>
<comment type="caution">
    <text evidence="1">The sequence shown here is derived from an EMBL/GenBank/DDBJ whole genome shotgun (WGS) entry which is preliminary data.</text>
</comment>
<protein>
    <submittedName>
        <fullName evidence="1">Deoxyribodipyrimidine photolyase-related protein</fullName>
    </submittedName>
</protein>
<dbReference type="PANTHER" id="PTHR38657">
    <property type="entry name" value="SLR1343 PROTEIN"/>
    <property type="match status" value="1"/>
</dbReference>
<organism evidence="1 2">
    <name type="scientific">Vogesella indigofera</name>
    <name type="common">Pseudomonas indigofera</name>
    <dbReference type="NCBI Taxonomy" id="45465"/>
    <lineage>
        <taxon>Bacteria</taxon>
        <taxon>Pseudomonadati</taxon>
        <taxon>Pseudomonadota</taxon>
        <taxon>Betaproteobacteria</taxon>
        <taxon>Neisseriales</taxon>
        <taxon>Chromobacteriaceae</taxon>
        <taxon>Vogesella</taxon>
    </lineage>
</organism>
<dbReference type="InterPro" id="IPR014729">
    <property type="entry name" value="Rossmann-like_a/b/a_fold"/>
</dbReference>
<dbReference type="Pfam" id="PF04244">
    <property type="entry name" value="DPRP"/>
    <property type="match status" value="1"/>
</dbReference>
<name>A0A495AX12_VOGIN</name>
<sequence length="507" mass="57276">MQLRLILGDQLNAGHGWYRERRDDVVYVMMEIRSETGYVRHHAQKVLALFAAMRGFASALQAAGHRVHYLRIGDTANRHDFAANLAWLATHYGASSLACQLADERRVDALLASLPQQLGLPLSVVDSEHFYTARDEAAALFGSKGWRMETFYRHMRQQHGVLLDGAGKPEGGQWNYDAANREPYRGEVALAPWLFAGHDLRALWQEILDAGVQTLGEPQAEALRWPLTRREARAWLADFIRQRLRHFGRYQDALVHGEAWLFHSGLSFALNTKMLSPHEVVHAAEAAWRSDPTLPLASVEGFIRQILGWREYVRGVYWARPDLGSVNALQHSRPLPRWFWDGDTGMACVAQAVRGSLQHAYAHHIQRLMVTGNIALLLGCHPDEVDAWYLGIYIDAFEWVEQPNTRGMSQWADGGFMASKPYVSGGAYLARMGDHCTHCRYTVKQKTGPQACPFNSLYWHFLARHEATLAANPRLAMPYASWRKMDVATRQALLAQADACIRDADTL</sequence>
<dbReference type="InterPro" id="IPR036134">
    <property type="entry name" value="Crypto/Photolyase_FAD-like_sf"/>
</dbReference>
<dbReference type="Gene3D" id="1.10.10.1710">
    <property type="entry name" value="Deoxyribodipyrimidine photolyase-related"/>
    <property type="match status" value="1"/>
</dbReference>
<dbReference type="InterPro" id="IPR052551">
    <property type="entry name" value="UV-DNA_repair_photolyase"/>
</dbReference>
<evidence type="ECO:0000313" key="1">
    <source>
        <dbReference type="EMBL" id="RKQ53269.1"/>
    </source>
</evidence>
<dbReference type="Gene3D" id="3.40.50.620">
    <property type="entry name" value="HUPs"/>
    <property type="match status" value="1"/>
</dbReference>